<evidence type="ECO:0000313" key="1">
    <source>
        <dbReference type="EMBL" id="KKL27884.1"/>
    </source>
</evidence>
<proteinExistence type="predicted"/>
<dbReference type="EMBL" id="LAZR01035300">
    <property type="protein sequence ID" value="KKL27884.1"/>
    <property type="molecule type" value="Genomic_DNA"/>
</dbReference>
<sequence length="82" mass="9649">IIQILFDFVKSSKIDKGAGHSIRHDYLYSTLSPRKKRKKIYPKLSSNNRAYSQTPIILPNFGYRILSNRMLTTRQKFKEVTM</sequence>
<protein>
    <submittedName>
        <fullName evidence="1">Uncharacterized protein</fullName>
    </submittedName>
</protein>
<name>A0A0F9C145_9ZZZZ</name>
<dbReference type="AlphaFoldDB" id="A0A0F9C145"/>
<feature type="non-terminal residue" evidence="1">
    <location>
        <position position="1"/>
    </location>
</feature>
<reference evidence="1" key="1">
    <citation type="journal article" date="2015" name="Nature">
        <title>Complex archaea that bridge the gap between prokaryotes and eukaryotes.</title>
        <authorList>
            <person name="Spang A."/>
            <person name="Saw J.H."/>
            <person name="Jorgensen S.L."/>
            <person name="Zaremba-Niedzwiedzka K."/>
            <person name="Martijn J."/>
            <person name="Lind A.E."/>
            <person name="van Eijk R."/>
            <person name="Schleper C."/>
            <person name="Guy L."/>
            <person name="Ettema T.J."/>
        </authorList>
    </citation>
    <scope>NUCLEOTIDE SEQUENCE</scope>
</reference>
<organism evidence="1">
    <name type="scientific">marine sediment metagenome</name>
    <dbReference type="NCBI Taxonomy" id="412755"/>
    <lineage>
        <taxon>unclassified sequences</taxon>
        <taxon>metagenomes</taxon>
        <taxon>ecological metagenomes</taxon>
    </lineage>
</organism>
<accession>A0A0F9C145</accession>
<gene>
    <name evidence="1" type="ORF">LCGC14_2380700</name>
</gene>
<comment type="caution">
    <text evidence="1">The sequence shown here is derived from an EMBL/GenBank/DDBJ whole genome shotgun (WGS) entry which is preliminary data.</text>
</comment>